<sequence>MRPSKRPRYGMTRMTCRRRILTLISLLVTFHTSSAKGGRRRERNHRCGENSKSFRSRAENQVAT</sequence>
<feature type="signal peptide" evidence="2">
    <location>
        <begin position="1"/>
        <end position="35"/>
    </location>
</feature>
<comment type="caution">
    <text evidence="3">The sequence shown here is derived from an EMBL/GenBank/DDBJ whole genome shotgun (WGS) entry which is preliminary data.</text>
</comment>
<dbReference type="EMBL" id="JAWJWE010000036">
    <property type="protein sequence ID" value="KAK6629531.1"/>
    <property type="molecule type" value="Genomic_DNA"/>
</dbReference>
<dbReference type="Proteomes" id="UP001372834">
    <property type="component" value="Unassembled WGS sequence"/>
</dbReference>
<evidence type="ECO:0008006" key="5">
    <source>
        <dbReference type="Google" id="ProtNLM"/>
    </source>
</evidence>
<dbReference type="AlphaFoldDB" id="A0AAN8PH95"/>
<accession>A0AAN8PH95</accession>
<proteinExistence type="predicted"/>
<feature type="chain" id="PRO_5042826778" description="Secreted protein" evidence="2">
    <location>
        <begin position="36"/>
        <end position="64"/>
    </location>
</feature>
<name>A0AAN8PH95_POLSC</name>
<reference evidence="3 4" key="1">
    <citation type="submission" date="2023-10" db="EMBL/GenBank/DDBJ databases">
        <title>Genomes of two closely related lineages of the louse Polyplax serrata with different host specificities.</title>
        <authorList>
            <person name="Martinu J."/>
            <person name="Tarabai H."/>
            <person name="Stefka J."/>
            <person name="Hypsa V."/>
        </authorList>
    </citation>
    <scope>NUCLEOTIDE SEQUENCE [LARGE SCALE GENOMIC DNA]</scope>
    <source>
        <strain evidence="3">HR10_N</strain>
    </source>
</reference>
<organism evidence="3 4">
    <name type="scientific">Polyplax serrata</name>
    <name type="common">Common mouse louse</name>
    <dbReference type="NCBI Taxonomy" id="468196"/>
    <lineage>
        <taxon>Eukaryota</taxon>
        <taxon>Metazoa</taxon>
        <taxon>Ecdysozoa</taxon>
        <taxon>Arthropoda</taxon>
        <taxon>Hexapoda</taxon>
        <taxon>Insecta</taxon>
        <taxon>Pterygota</taxon>
        <taxon>Neoptera</taxon>
        <taxon>Paraneoptera</taxon>
        <taxon>Psocodea</taxon>
        <taxon>Troctomorpha</taxon>
        <taxon>Phthiraptera</taxon>
        <taxon>Anoplura</taxon>
        <taxon>Polyplacidae</taxon>
        <taxon>Polyplax</taxon>
    </lineage>
</organism>
<evidence type="ECO:0000256" key="2">
    <source>
        <dbReference type="SAM" id="SignalP"/>
    </source>
</evidence>
<gene>
    <name evidence="3" type="ORF">RUM43_003348</name>
</gene>
<evidence type="ECO:0000256" key="1">
    <source>
        <dbReference type="SAM" id="MobiDB-lite"/>
    </source>
</evidence>
<feature type="region of interest" description="Disordered" evidence="1">
    <location>
        <begin position="32"/>
        <end position="64"/>
    </location>
</feature>
<evidence type="ECO:0000313" key="4">
    <source>
        <dbReference type="Proteomes" id="UP001372834"/>
    </source>
</evidence>
<keyword evidence="2" id="KW-0732">Signal</keyword>
<evidence type="ECO:0000313" key="3">
    <source>
        <dbReference type="EMBL" id="KAK6629531.1"/>
    </source>
</evidence>
<protein>
    <recommendedName>
        <fullName evidence="5">Secreted protein</fullName>
    </recommendedName>
</protein>